<dbReference type="SUPFAM" id="SSF50341">
    <property type="entry name" value="CheW-like"/>
    <property type="match status" value="1"/>
</dbReference>
<dbReference type="InterPro" id="IPR036061">
    <property type="entry name" value="CheW-like_dom_sf"/>
</dbReference>
<evidence type="ECO:0000313" key="2">
    <source>
        <dbReference type="EMBL" id="MPM80324.1"/>
    </source>
</evidence>
<dbReference type="InterPro" id="IPR039315">
    <property type="entry name" value="CheW"/>
</dbReference>
<dbReference type="Gene3D" id="2.40.50.180">
    <property type="entry name" value="CheA-289, Domain 4"/>
    <property type="match status" value="1"/>
</dbReference>
<dbReference type="GO" id="GO:0007165">
    <property type="term" value="P:signal transduction"/>
    <property type="evidence" value="ECO:0007669"/>
    <property type="project" value="InterPro"/>
</dbReference>
<gene>
    <name evidence="2" type="primary">cheW_30</name>
    <name evidence="2" type="ORF">SDC9_127371</name>
</gene>
<dbReference type="AlphaFoldDB" id="A0A645CTU0"/>
<dbReference type="Gene3D" id="2.30.30.40">
    <property type="entry name" value="SH3 Domains"/>
    <property type="match status" value="1"/>
</dbReference>
<feature type="domain" description="CheW-like" evidence="1">
    <location>
        <begin position="3"/>
        <end position="143"/>
    </location>
</feature>
<dbReference type="PANTHER" id="PTHR22617:SF23">
    <property type="entry name" value="CHEMOTAXIS PROTEIN CHEW"/>
    <property type="match status" value="1"/>
</dbReference>
<dbReference type="InterPro" id="IPR002545">
    <property type="entry name" value="CheW-lke_dom"/>
</dbReference>
<dbReference type="PROSITE" id="PS50851">
    <property type="entry name" value="CHEW"/>
    <property type="match status" value="1"/>
</dbReference>
<proteinExistence type="predicted"/>
<dbReference type="PANTHER" id="PTHR22617">
    <property type="entry name" value="CHEMOTAXIS SENSOR HISTIDINE KINASE-RELATED"/>
    <property type="match status" value="1"/>
</dbReference>
<dbReference type="SMART" id="SM00260">
    <property type="entry name" value="CheW"/>
    <property type="match status" value="1"/>
</dbReference>
<sequence length="149" mass="16818">MAEIQFVVFKLGKEEYGVDIMQVKEIVTYKDPVKVPNTPNFIEGIINLRSEIIPIVNLKKRFNIPGEALNEDTRIIVMNIESKQVGFIVDDASEVTTINEENIETAPDIIAGIERKYITGIGKIKDRILILLDLDKLFSAKEKESLEAV</sequence>
<name>A0A645CTU0_9ZZZZ</name>
<dbReference type="GO" id="GO:0005829">
    <property type="term" value="C:cytosol"/>
    <property type="evidence" value="ECO:0007669"/>
    <property type="project" value="TreeGrafter"/>
</dbReference>
<reference evidence="2" key="1">
    <citation type="submission" date="2019-08" db="EMBL/GenBank/DDBJ databases">
        <authorList>
            <person name="Kucharzyk K."/>
            <person name="Murdoch R.W."/>
            <person name="Higgins S."/>
            <person name="Loffler F."/>
        </authorList>
    </citation>
    <scope>NUCLEOTIDE SEQUENCE</scope>
</reference>
<evidence type="ECO:0000259" key="1">
    <source>
        <dbReference type="PROSITE" id="PS50851"/>
    </source>
</evidence>
<protein>
    <submittedName>
        <fullName evidence="2">Chemotaxis protein CheW</fullName>
    </submittedName>
</protein>
<organism evidence="2">
    <name type="scientific">bioreactor metagenome</name>
    <dbReference type="NCBI Taxonomy" id="1076179"/>
    <lineage>
        <taxon>unclassified sequences</taxon>
        <taxon>metagenomes</taxon>
        <taxon>ecological metagenomes</taxon>
    </lineage>
</organism>
<dbReference type="EMBL" id="VSSQ01029972">
    <property type="protein sequence ID" value="MPM80324.1"/>
    <property type="molecule type" value="Genomic_DNA"/>
</dbReference>
<dbReference type="GO" id="GO:0006935">
    <property type="term" value="P:chemotaxis"/>
    <property type="evidence" value="ECO:0007669"/>
    <property type="project" value="InterPro"/>
</dbReference>
<accession>A0A645CTU0</accession>
<dbReference type="CDD" id="cd00732">
    <property type="entry name" value="CheW"/>
    <property type="match status" value="1"/>
</dbReference>
<comment type="caution">
    <text evidence="2">The sequence shown here is derived from an EMBL/GenBank/DDBJ whole genome shotgun (WGS) entry which is preliminary data.</text>
</comment>
<dbReference type="Pfam" id="PF01584">
    <property type="entry name" value="CheW"/>
    <property type="match status" value="1"/>
</dbReference>